<dbReference type="GO" id="GO:0005524">
    <property type="term" value="F:ATP binding"/>
    <property type="evidence" value="ECO:0007669"/>
    <property type="project" value="UniProtKB-KW"/>
</dbReference>
<dbReference type="AlphaFoldDB" id="A0A1B1YVF7"/>
<dbReference type="InParanoid" id="A0A1B1YVF7"/>
<gene>
    <name evidence="4" type="ORF">PG2T_11830</name>
</gene>
<dbReference type="Gene3D" id="3.90.1200.10">
    <property type="match status" value="1"/>
</dbReference>
<dbReference type="EMBL" id="CP014671">
    <property type="protein sequence ID" value="ANX04785.1"/>
    <property type="molecule type" value="Genomic_DNA"/>
</dbReference>
<keyword evidence="4" id="KW-0808">Transferase</keyword>
<dbReference type="SUPFAM" id="SSF56112">
    <property type="entry name" value="Protein kinase-like (PK-like)"/>
    <property type="match status" value="1"/>
</dbReference>
<reference evidence="5" key="1">
    <citation type="submission" date="2016-03" db="EMBL/GenBank/DDBJ databases">
        <title>Complete genome sequence of Solimmundus cernigliae, representing a novel lineage of polycyclic aromatic hydrocarbon degraders within the Gammaproteobacteria.</title>
        <authorList>
            <person name="Singleton D.R."/>
            <person name="Dickey A.N."/>
            <person name="Scholl E.H."/>
            <person name="Wright F.A."/>
            <person name="Aitken M.D."/>
        </authorList>
    </citation>
    <scope>NUCLEOTIDE SEQUENCE [LARGE SCALE GENOMIC DNA]</scope>
    <source>
        <strain evidence="5">TR3.2</strain>
    </source>
</reference>
<dbReference type="STRING" id="1810504.PG2T_11830"/>
<evidence type="ECO:0000313" key="4">
    <source>
        <dbReference type="EMBL" id="ANX04785.1"/>
    </source>
</evidence>
<name>A0A1B1YVF7_9GAMM</name>
<proteinExistence type="predicted"/>
<dbReference type="GO" id="GO:0016740">
    <property type="term" value="F:transferase activity"/>
    <property type="evidence" value="ECO:0007669"/>
    <property type="project" value="UniProtKB-KW"/>
</dbReference>
<evidence type="ECO:0000256" key="1">
    <source>
        <dbReference type="ARBA" id="ARBA00022741"/>
    </source>
</evidence>
<keyword evidence="2" id="KW-0067">ATP-binding</keyword>
<dbReference type="Proteomes" id="UP000092952">
    <property type="component" value="Chromosome"/>
</dbReference>
<dbReference type="KEGG" id="gbi:PG2T_11830"/>
<evidence type="ECO:0000256" key="2">
    <source>
        <dbReference type="ARBA" id="ARBA00022840"/>
    </source>
</evidence>
<evidence type="ECO:0000313" key="5">
    <source>
        <dbReference type="Proteomes" id="UP000092952"/>
    </source>
</evidence>
<sequence length="340" mass="37678">MLTTSPPGLFVPVSAASDPRLAALSAWLAQRLAGFTLEPASADASFRRYFRVFHSGGTLIAMDAPPPQEDCRPFVHVAGLLHAAGLNAPQVLAADVERGFLLLSDLGRHTYLEVIGERNANALMADAIGALVRWQASSRPDVLPPYDAVLLGRELDLFPDWYVARHLGLEFTPAQTATWQALRELLIERALAQSQVFVHRDYMPRNLMPGTDGPGVLDFQDAVYGPVSYDVSSLLRDAFLSWPYRLEEQWLFEYWQQARAADVGVPASFERFQTDCDFMGTQRHLKVLGIFARLNYRDGKPRYLTEAPRFVGYIEAAASRTPALAPVARLLVDLHARAGA</sequence>
<dbReference type="PANTHER" id="PTHR33540:SF1">
    <property type="entry name" value="N-ACETYLMURAMATE_N-ACETYLGLUCOSAMINE KINASE"/>
    <property type="match status" value="1"/>
</dbReference>
<protein>
    <submittedName>
        <fullName evidence="4">Aminoglycoside phosphotransferase</fullName>
    </submittedName>
</protein>
<dbReference type="Pfam" id="PF01636">
    <property type="entry name" value="APH"/>
    <property type="match status" value="1"/>
</dbReference>
<dbReference type="Gene3D" id="3.30.200.20">
    <property type="entry name" value="Phosphorylase Kinase, domain 1"/>
    <property type="match status" value="1"/>
</dbReference>
<organism evidence="4 5">
    <name type="scientific">Immundisolibacter cernigliae</name>
    <dbReference type="NCBI Taxonomy" id="1810504"/>
    <lineage>
        <taxon>Bacteria</taxon>
        <taxon>Pseudomonadati</taxon>
        <taxon>Pseudomonadota</taxon>
        <taxon>Gammaproteobacteria</taxon>
        <taxon>Immundisolibacterales</taxon>
        <taxon>Immundisolibacteraceae</taxon>
        <taxon>Immundisolibacter</taxon>
    </lineage>
</organism>
<dbReference type="InterPro" id="IPR002575">
    <property type="entry name" value="Aminoglycoside_PTrfase"/>
</dbReference>
<accession>A0A1B1YVF7</accession>
<keyword evidence="5" id="KW-1185">Reference proteome</keyword>
<dbReference type="InterPro" id="IPR011009">
    <property type="entry name" value="Kinase-like_dom_sf"/>
</dbReference>
<evidence type="ECO:0000259" key="3">
    <source>
        <dbReference type="Pfam" id="PF01636"/>
    </source>
</evidence>
<dbReference type="PANTHER" id="PTHR33540">
    <property type="entry name" value="TRNA THREONYLCARBAMOYLADENOSINE BIOSYNTHESIS PROTEIN TSAE"/>
    <property type="match status" value="1"/>
</dbReference>
<keyword evidence="1" id="KW-0547">Nucleotide-binding</keyword>
<feature type="domain" description="Aminoglycoside phosphotransferase" evidence="3">
    <location>
        <begin position="36"/>
        <end position="255"/>
    </location>
</feature>